<comment type="caution">
    <text evidence="2">The sequence shown here is derived from an EMBL/GenBank/DDBJ whole genome shotgun (WGS) entry which is preliminary data.</text>
</comment>
<sequence>MQILSKTEKLILFLLLPFYLIGIVLHSIGATLPMMLAFTPYTILATSVLGFFFEVKERNKGLLVWAAVTFGVTLFLEIVGVATSLVFGAYTYGPTLGLKLLGVPLLIGINWTIIILGIVQVARTRIANPLAAALVTASLTVLFDYVMEPVAIALDYWTWAAVDIPLQNYIAWFCIAFVFAFVFARQKLAAVNKVPTLIVIVQFVFFVGLRTFAV</sequence>
<dbReference type="InterPro" id="IPR007354">
    <property type="entry name" value="CruF-like"/>
</dbReference>
<proteinExistence type="predicted"/>
<keyword evidence="1" id="KW-0812">Transmembrane</keyword>
<feature type="transmembrane region" description="Helical" evidence="1">
    <location>
        <begin position="96"/>
        <end position="119"/>
    </location>
</feature>
<feature type="transmembrane region" description="Helical" evidence="1">
    <location>
        <begin position="126"/>
        <end position="146"/>
    </location>
</feature>
<evidence type="ECO:0000313" key="2">
    <source>
        <dbReference type="EMBL" id="MPM21631.1"/>
    </source>
</evidence>
<evidence type="ECO:0000256" key="1">
    <source>
        <dbReference type="SAM" id="Phobius"/>
    </source>
</evidence>
<dbReference type="PANTHER" id="PTHR39419:SF1">
    <property type="entry name" value="SLL0814 PROTEIN"/>
    <property type="match status" value="1"/>
</dbReference>
<dbReference type="EMBL" id="VSSQ01003630">
    <property type="protein sequence ID" value="MPM21631.1"/>
    <property type="molecule type" value="Genomic_DNA"/>
</dbReference>
<reference evidence="2" key="1">
    <citation type="submission" date="2019-08" db="EMBL/GenBank/DDBJ databases">
        <authorList>
            <person name="Kucharzyk K."/>
            <person name="Murdoch R.W."/>
            <person name="Higgins S."/>
            <person name="Loffler F."/>
        </authorList>
    </citation>
    <scope>NUCLEOTIDE SEQUENCE</scope>
</reference>
<gene>
    <name evidence="2" type="ORF">SDC9_68075</name>
</gene>
<feature type="transmembrane region" description="Helical" evidence="1">
    <location>
        <begin position="62"/>
        <end position="90"/>
    </location>
</feature>
<feature type="transmembrane region" description="Helical" evidence="1">
    <location>
        <begin position="12"/>
        <end position="32"/>
    </location>
</feature>
<dbReference type="Pfam" id="PF04240">
    <property type="entry name" value="Caroten_synth"/>
    <property type="match status" value="1"/>
</dbReference>
<dbReference type="PANTHER" id="PTHR39419">
    <property type="entry name" value="SLL0814 PROTEIN"/>
    <property type="match status" value="1"/>
</dbReference>
<feature type="transmembrane region" description="Helical" evidence="1">
    <location>
        <begin position="166"/>
        <end position="184"/>
    </location>
</feature>
<keyword evidence="1" id="KW-1133">Transmembrane helix</keyword>
<accession>A0A644Y154</accession>
<keyword evidence="1" id="KW-0472">Membrane</keyword>
<feature type="transmembrane region" description="Helical" evidence="1">
    <location>
        <begin position="38"/>
        <end position="55"/>
    </location>
</feature>
<protein>
    <recommendedName>
        <fullName evidence="3">Carotenoid biosynthesis protein</fullName>
    </recommendedName>
</protein>
<name>A0A644Y154_9ZZZZ</name>
<dbReference type="AlphaFoldDB" id="A0A644Y154"/>
<organism evidence="2">
    <name type="scientific">bioreactor metagenome</name>
    <dbReference type="NCBI Taxonomy" id="1076179"/>
    <lineage>
        <taxon>unclassified sequences</taxon>
        <taxon>metagenomes</taxon>
        <taxon>ecological metagenomes</taxon>
    </lineage>
</organism>
<feature type="transmembrane region" description="Helical" evidence="1">
    <location>
        <begin position="196"/>
        <end position="213"/>
    </location>
</feature>
<evidence type="ECO:0008006" key="3">
    <source>
        <dbReference type="Google" id="ProtNLM"/>
    </source>
</evidence>